<accession>A0ACC2LZS6</accession>
<dbReference type="Proteomes" id="UP001234297">
    <property type="component" value="Chromosome 3"/>
</dbReference>
<evidence type="ECO:0000313" key="1">
    <source>
        <dbReference type="EMBL" id="KAJ8638713.1"/>
    </source>
</evidence>
<protein>
    <submittedName>
        <fullName evidence="1">Uncharacterized protein</fullName>
    </submittedName>
</protein>
<organism evidence="1 2">
    <name type="scientific">Persea americana</name>
    <name type="common">Avocado</name>
    <dbReference type="NCBI Taxonomy" id="3435"/>
    <lineage>
        <taxon>Eukaryota</taxon>
        <taxon>Viridiplantae</taxon>
        <taxon>Streptophyta</taxon>
        <taxon>Embryophyta</taxon>
        <taxon>Tracheophyta</taxon>
        <taxon>Spermatophyta</taxon>
        <taxon>Magnoliopsida</taxon>
        <taxon>Magnoliidae</taxon>
        <taxon>Laurales</taxon>
        <taxon>Lauraceae</taxon>
        <taxon>Persea</taxon>
    </lineage>
</organism>
<dbReference type="EMBL" id="CM056811">
    <property type="protein sequence ID" value="KAJ8638713.1"/>
    <property type="molecule type" value="Genomic_DNA"/>
</dbReference>
<reference evidence="1 2" key="1">
    <citation type="journal article" date="2022" name="Hortic Res">
        <title>A haplotype resolved chromosomal level avocado genome allows analysis of novel avocado genes.</title>
        <authorList>
            <person name="Nath O."/>
            <person name="Fletcher S.J."/>
            <person name="Hayward A."/>
            <person name="Shaw L.M."/>
            <person name="Masouleh A.K."/>
            <person name="Furtado A."/>
            <person name="Henry R.J."/>
            <person name="Mitter N."/>
        </authorList>
    </citation>
    <scope>NUCLEOTIDE SEQUENCE [LARGE SCALE GENOMIC DNA]</scope>
    <source>
        <strain evidence="2">cv. Hass</strain>
    </source>
</reference>
<evidence type="ECO:0000313" key="2">
    <source>
        <dbReference type="Proteomes" id="UP001234297"/>
    </source>
</evidence>
<gene>
    <name evidence="1" type="ORF">MRB53_012980</name>
</gene>
<keyword evidence="2" id="KW-1185">Reference proteome</keyword>
<comment type="caution">
    <text evidence="1">The sequence shown here is derived from an EMBL/GenBank/DDBJ whole genome shotgun (WGS) entry which is preliminary data.</text>
</comment>
<name>A0ACC2LZS6_PERAE</name>
<proteinExistence type="predicted"/>
<sequence length="105" mass="11343">MVILQRRATLCLCLCLLFLGGVVEAGNVRKKPPKPGSFNVMDFGAKGDGLAEDTRAFMAAWQAACSYTGSARLLIPKHTYLLGQVKFAGPCKNVPSLTIYMKASF</sequence>